<evidence type="ECO:0000313" key="5">
    <source>
        <dbReference type="Proteomes" id="UP000245379"/>
    </source>
</evidence>
<evidence type="ECO:0000256" key="1">
    <source>
        <dbReference type="ARBA" id="ARBA00022729"/>
    </source>
</evidence>
<dbReference type="CDD" id="cd12797">
    <property type="entry name" value="M23_peptidase"/>
    <property type="match status" value="1"/>
</dbReference>
<keyword evidence="5" id="KW-1185">Reference proteome</keyword>
<dbReference type="Proteomes" id="UP000245379">
    <property type="component" value="Unassembled WGS sequence"/>
</dbReference>
<dbReference type="Pfam" id="PF01551">
    <property type="entry name" value="Peptidase_M23"/>
    <property type="match status" value="1"/>
</dbReference>
<dbReference type="GO" id="GO:0004222">
    <property type="term" value="F:metalloendopeptidase activity"/>
    <property type="evidence" value="ECO:0007669"/>
    <property type="project" value="TreeGrafter"/>
</dbReference>
<organism evidence="4 5">
    <name type="scientific">Pedobacter yonginense</name>
    <dbReference type="NCBI Taxonomy" id="651869"/>
    <lineage>
        <taxon>Bacteria</taxon>
        <taxon>Pseudomonadati</taxon>
        <taxon>Bacteroidota</taxon>
        <taxon>Sphingobacteriia</taxon>
        <taxon>Sphingobacteriales</taxon>
        <taxon>Sphingobacteriaceae</taxon>
        <taxon>Pedobacter</taxon>
    </lineage>
</organism>
<accession>A0A317EJ37</accession>
<feature type="domain" description="M23ase beta-sheet core" evidence="3">
    <location>
        <begin position="100"/>
        <end position="193"/>
    </location>
</feature>
<comment type="caution">
    <text evidence="4">The sequence shown here is derived from an EMBL/GenBank/DDBJ whole genome shotgun (WGS) entry which is preliminary data.</text>
</comment>
<feature type="chain" id="PRO_5016418862" description="M23ase beta-sheet core domain-containing protein" evidence="2">
    <location>
        <begin position="22"/>
        <end position="217"/>
    </location>
</feature>
<sequence>MKKFIIHLFVLFLFAVVKVNAQQFNSIRSIEQVNSVGIRLKPIEKERDTITKIKIVRDTIFATNSVPDKEPLEISSLPIDRLILTSSFGFRVHPVLGAVKFHNGIDLSARQADIHSVLHGTVVVSSYDNIIGNYVVVNHGLYETTYGHLSVRFVKVGDLVKAGTVLGISGATGRVTGEHLHFIVKYKGNSINPLPFLKEILSVNRKDQLTDFLTQNR</sequence>
<dbReference type="InterPro" id="IPR011055">
    <property type="entry name" value="Dup_hybrid_motif"/>
</dbReference>
<protein>
    <recommendedName>
        <fullName evidence="3">M23ase beta-sheet core domain-containing protein</fullName>
    </recommendedName>
</protein>
<dbReference type="RefSeq" id="WP_109927404.1">
    <property type="nucleotide sequence ID" value="NZ_QGNZ01000006.1"/>
</dbReference>
<dbReference type="AlphaFoldDB" id="A0A317EJ37"/>
<feature type="signal peptide" evidence="2">
    <location>
        <begin position="1"/>
        <end position="21"/>
    </location>
</feature>
<reference evidence="4 5" key="1">
    <citation type="submission" date="2018-05" db="EMBL/GenBank/DDBJ databases">
        <title>Pedobacter paludis sp. nov., isolated from wetland soil.</title>
        <authorList>
            <person name="Zhang Y."/>
            <person name="Wang G."/>
        </authorList>
    </citation>
    <scope>NUCLEOTIDE SEQUENCE [LARGE SCALE GENOMIC DNA]</scope>
    <source>
        <strain evidence="4 5">KCTC22721</strain>
    </source>
</reference>
<dbReference type="SUPFAM" id="SSF51261">
    <property type="entry name" value="Duplicated hybrid motif"/>
    <property type="match status" value="1"/>
</dbReference>
<dbReference type="OrthoDB" id="9810477at2"/>
<dbReference type="InterPro" id="IPR016047">
    <property type="entry name" value="M23ase_b-sheet_dom"/>
</dbReference>
<dbReference type="Gene3D" id="2.70.70.10">
    <property type="entry name" value="Glucose Permease (Domain IIA)"/>
    <property type="match status" value="1"/>
</dbReference>
<keyword evidence="1 2" id="KW-0732">Signal</keyword>
<proteinExistence type="predicted"/>
<gene>
    <name evidence="4" type="ORF">DHW03_18795</name>
</gene>
<evidence type="ECO:0000256" key="2">
    <source>
        <dbReference type="SAM" id="SignalP"/>
    </source>
</evidence>
<name>A0A317EJ37_9SPHI</name>
<evidence type="ECO:0000313" key="4">
    <source>
        <dbReference type="EMBL" id="PWS25883.1"/>
    </source>
</evidence>
<dbReference type="PANTHER" id="PTHR21666:SF289">
    <property type="entry name" value="L-ALA--D-GLU ENDOPEPTIDASE"/>
    <property type="match status" value="1"/>
</dbReference>
<dbReference type="InterPro" id="IPR050570">
    <property type="entry name" value="Cell_wall_metabolism_enzyme"/>
</dbReference>
<dbReference type="PANTHER" id="PTHR21666">
    <property type="entry name" value="PEPTIDASE-RELATED"/>
    <property type="match status" value="1"/>
</dbReference>
<dbReference type="EMBL" id="QGNZ01000006">
    <property type="protein sequence ID" value="PWS25883.1"/>
    <property type="molecule type" value="Genomic_DNA"/>
</dbReference>
<evidence type="ECO:0000259" key="3">
    <source>
        <dbReference type="Pfam" id="PF01551"/>
    </source>
</evidence>